<organism evidence="1 2">
    <name type="scientific">Koribacter versatilis (strain Ellin345)</name>
    <dbReference type="NCBI Taxonomy" id="204669"/>
    <lineage>
        <taxon>Bacteria</taxon>
        <taxon>Pseudomonadati</taxon>
        <taxon>Acidobacteriota</taxon>
        <taxon>Terriglobia</taxon>
        <taxon>Terriglobales</taxon>
        <taxon>Candidatus Korobacteraceae</taxon>
        <taxon>Candidatus Korobacter</taxon>
    </lineage>
</organism>
<dbReference type="EnsemblBacteria" id="ABF41216">
    <property type="protein sequence ID" value="ABF41216"/>
    <property type="gene ID" value="Acid345_2215"/>
</dbReference>
<sequence>MTTVDVVFRYGQVPGEPEMRALDNLREVYGIRRIRFNEKDRTVRVEYDATRLNESTVAALLRRSGLDITEKLQLV</sequence>
<keyword evidence="2" id="KW-1185">Reference proteome</keyword>
<evidence type="ECO:0000313" key="2">
    <source>
        <dbReference type="Proteomes" id="UP000002432"/>
    </source>
</evidence>
<dbReference type="RefSeq" id="WP_011523017.1">
    <property type="nucleotide sequence ID" value="NC_008009.1"/>
</dbReference>
<reference evidence="1 2" key="1">
    <citation type="journal article" date="2009" name="Appl. Environ. Microbiol.">
        <title>Three genomes from the phylum Acidobacteria provide insight into the lifestyles of these microorganisms in soils.</title>
        <authorList>
            <person name="Ward N.L."/>
            <person name="Challacombe J.F."/>
            <person name="Janssen P.H."/>
            <person name="Henrissat B."/>
            <person name="Coutinho P.M."/>
            <person name="Wu M."/>
            <person name="Xie G."/>
            <person name="Haft D.H."/>
            <person name="Sait M."/>
            <person name="Badger J."/>
            <person name="Barabote R.D."/>
            <person name="Bradley B."/>
            <person name="Brettin T.S."/>
            <person name="Brinkac L.M."/>
            <person name="Bruce D."/>
            <person name="Creasy T."/>
            <person name="Daugherty S.C."/>
            <person name="Davidsen T.M."/>
            <person name="DeBoy R.T."/>
            <person name="Detter J.C."/>
            <person name="Dodson R.J."/>
            <person name="Durkin A.S."/>
            <person name="Ganapathy A."/>
            <person name="Gwinn-Giglio M."/>
            <person name="Han C.S."/>
            <person name="Khouri H."/>
            <person name="Kiss H."/>
            <person name="Kothari S.P."/>
            <person name="Madupu R."/>
            <person name="Nelson K.E."/>
            <person name="Nelson W.C."/>
            <person name="Paulsen I."/>
            <person name="Penn K."/>
            <person name="Ren Q."/>
            <person name="Rosovitz M.J."/>
            <person name="Selengut J.D."/>
            <person name="Shrivastava S."/>
            <person name="Sullivan S.A."/>
            <person name="Tapia R."/>
            <person name="Thompson L.S."/>
            <person name="Watkins K.L."/>
            <person name="Yang Q."/>
            <person name="Yu C."/>
            <person name="Zafar N."/>
            <person name="Zhou L."/>
            <person name="Kuske C.R."/>
        </authorList>
    </citation>
    <scope>NUCLEOTIDE SEQUENCE [LARGE SCALE GENOMIC DNA]</scope>
    <source>
        <strain evidence="1 2">Ellin345</strain>
    </source>
</reference>
<gene>
    <name evidence="1" type="ordered locus">Acid345_2215</name>
</gene>
<dbReference type="Proteomes" id="UP000002432">
    <property type="component" value="Chromosome"/>
</dbReference>
<proteinExistence type="predicted"/>
<accession>Q1IPI4</accession>
<dbReference type="HOGENOM" id="CLU_2436670_0_0_0"/>
<name>Q1IPI4_KORVE</name>
<dbReference type="EMBL" id="CP000360">
    <property type="protein sequence ID" value="ABF41216.1"/>
    <property type="molecule type" value="Genomic_DNA"/>
</dbReference>
<dbReference type="eggNOG" id="ENOG5032ZSE">
    <property type="taxonomic scope" value="Bacteria"/>
</dbReference>
<dbReference type="AlphaFoldDB" id="Q1IPI4"/>
<evidence type="ECO:0008006" key="3">
    <source>
        <dbReference type="Google" id="ProtNLM"/>
    </source>
</evidence>
<dbReference type="KEGG" id="aba:Acid345_2215"/>
<protein>
    <recommendedName>
        <fullName evidence="3">HMA domain-containing protein</fullName>
    </recommendedName>
</protein>
<evidence type="ECO:0000313" key="1">
    <source>
        <dbReference type="EMBL" id="ABF41216.1"/>
    </source>
</evidence>
<dbReference type="OrthoDB" id="122365at2"/>